<name>A0AAV5AIM6_9AGAM</name>
<evidence type="ECO:0008006" key="3">
    <source>
        <dbReference type="Google" id="ProtNLM"/>
    </source>
</evidence>
<gene>
    <name evidence="1" type="ORF">Clacol_008771</name>
</gene>
<organism evidence="1 2">
    <name type="scientific">Clathrus columnatus</name>
    <dbReference type="NCBI Taxonomy" id="1419009"/>
    <lineage>
        <taxon>Eukaryota</taxon>
        <taxon>Fungi</taxon>
        <taxon>Dikarya</taxon>
        <taxon>Basidiomycota</taxon>
        <taxon>Agaricomycotina</taxon>
        <taxon>Agaricomycetes</taxon>
        <taxon>Phallomycetidae</taxon>
        <taxon>Phallales</taxon>
        <taxon>Clathraceae</taxon>
        <taxon>Clathrus</taxon>
    </lineage>
</organism>
<proteinExistence type="predicted"/>
<protein>
    <recommendedName>
        <fullName evidence="3">C2H2-type domain-containing protein</fullName>
    </recommendedName>
</protein>
<sequence length="192" mass="21957">MSEYEYMDFPIAESPESLPDELLYASFFPESSSLSPSQVPPSTRSNSYPSYEKMTAVKPQETHTILRIETGEDEFIRKHIHRLNEVEKHPVRAYFNGEPPNFVCKLNGCRQPWIRDRSQFKGHLLEHGVCFNKPWGCSCGSQFSRQVEAARHLEDLKACPKCGNSGRKLKGFGGLLICHRCQKKEKIHSKNA</sequence>
<reference evidence="1" key="1">
    <citation type="submission" date="2021-10" db="EMBL/GenBank/DDBJ databases">
        <title>De novo Genome Assembly of Clathrus columnatus (Basidiomycota, Fungi) Using Illumina and Nanopore Sequence Data.</title>
        <authorList>
            <person name="Ogiso-Tanaka E."/>
            <person name="Itagaki H."/>
            <person name="Hosoya T."/>
            <person name="Hosaka K."/>
        </authorList>
    </citation>
    <scope>NUCLEOTIDE SEQUENCE</scope>
    <source>
        <strain evidence="1">MO-923</strain>
    </source>
</reference>
<comment type="caution">
    <text evidence="1">The sequence shown here is derived from an EMBL/GenBank/DDBJ whole genome shotgun (WGS) entry which is preliminary data.</text>
</comment>
<accession>A0AAV5AIM6</accession>
<evidence type="ECO:0000313" key="1">
    <source>
        <dbReference type="EMBL" id="GJJ14507.1"/>
    </source>
</evidence>
<dbReference type="EMBL" id="BPWL01000010">
    <property type="protein sequence ID" value="GJJ14507.1"/>
    <property type="molecule type" value="Genomic_DNA"/>
</dbReference>
<evidence type="ECO:0000313" key="2">
    <source>
        <dbReference type="Proteomes" id="UP001050691"/>
    </source>
</evidence>
<dbReference type="AlphaFoldDB" id="A0AAV5AIM6"/>
<dbReference type="Proteomes" id="UP001050691">
    <property type="component" value="Unassembled WGS sequence"/>
</dbReference>
<keyword evidence="2" id="KW-1185">Reference proteome</keyword>